<proteinExistence type="predicted"/>
<dbReference type="Proteomes" id="UP001195769">
    <property type="component" value="Unassembled WGS sequence"/>
</dbReference>
<dbReference type="RefSeq" id="XP_041220270.1">
    <property type="nucleotide sequence ID" value="XM_041377507.1"/>
</dbReference>
<dbReference type="GeneID" id="64671805"/>
<evidence type="ECO:0000313" key="1">
    <source>
        <dbReference type="EMBL" id="KAG1894694.1"/>
    </source>
</evidence>
<evidence type="ECO:0000313" key="2">
    <source>
        <dbReference type="Proteomes" id="UP001195769"/>
    </source>
</evidence>
<organism evidence="1 2">
    <name type="scientific">Suillus fuscotomentosus</name>
    <dbReference type="NCBI Taxonomy" id="1912939"/>
    <lineage>
        <taxon>Eukaryota</taxon>
        <taxon>Fungi</taxon>
        <taxon>Dikarya</taxon>
        <taxon>Basidiomycota</taxon>
        <taxon>Agaricomycotina</taxon>
        <taxon>Agaricomycetes</taxon>
        <taxon>Agaricomycetidae</taxon>
        <taxon>Boletales</taxon>
        <taxon>Suillineae</taxon>
        <taxon>Suillaceae</taxon>
        <taxon>Suillus</taxon>
    </lineage>
</organism>
<accession>A0AAD4DXJ0</accession>
<protein>
    <submittedName>
        <fullName evidence="1">Uncharacterized protein</fullName>
    </submittedName>
</protein>
<dbReference type="EMBL" id="JABBWK010000076">
    <property type="protein sequence ID" value="KAG1894694.1"/>
    <property type="molecule type" value="Genomic_DNA"/>
</dbReference>
<keyword evidence="2" id="KW-1185">Reference proteome</keyword>
<gene>
    <name evidence="1" type="ORF">F5891DRAFT_984850</name>
</gene>
<reference evidence="1" key="1">
    <citation type="journal article" date="2020" name="New Phytol.">
        <title>Comparative genomics reveals dynamic genome evolution in host specialist ectomycorrhizal fungi.</title>
        <authorList>
            <person name="Lofgren L.A."/>
            <person name="Nguyen N.H."/>
            <person name="Vilgalys R."/>
            <person name="Ruytinx J."/>
            <person name="Liao H.L."/>
            <person name="Branco S."/>
            <person name="Kuo A."/>
            <person name="LaButti K."/>
            <person name="Lipzen A."/>
            <person name="Andreopoulos W."/>
            <person name="Pangilinan J."/>
            <person name="Riley R."/>
            <person name="Hundley H."/>
            <person name="Na H."/>
            <person name="Barry K."/>
            <person name="Grigoriev I.V."/>
            <person name="Stajich J.E."/>
            <person name="Kennedy P.G."/>
        </authorList>
    </citation>
    <scope>NUCLEOTIDE SEQUENCE</scope>
    <source>
        <strain evidence="1">FC203</strain>
    </source>
</reference>
<sequence>MDDLLLQYHNLVNDGEETGFLDDEEDARMLAATLVAGIELARLDRVKTRNPKRLYLCRAHLLPDPHRNTPWQVLYASHSDLSRTTLWWLQEYGENGAGTAHLVPWPVAVGWDCVYWKMFGLGGDLRHAEHVSGGPQVLD</sequence>
<name>A0AAD4DXJ0_9AGAM</name>
<comment type="caution">
    <text evidence="1">The sequence shown here is derived from an EMBL/GenBank/DDBJ whole genome shotgun (WGS) entry which is preliminary data.</text>
</comment>
<dbReference type="AlphaFoldDB" id="A0AAD4DXJ0"/>